<dbReference type="EMBL" id="MWIO01000003">
    <property type="protein sequence ID" value="THD10021.1"/>
    <property type="molecule type" value="Genomic_DNA"/>
</dbReference>
<protein>
    <submittedName>
        <fullName evidence="1">Uncharacterized protein</fullName>
    </submittedName>
</protein>
<sequence>MSNIIDLLEKIGQDARLRHASSDDMDQVLTRAEIDPEVQAAILAKDQSRLEDLLAASNVCLALIPSIECLMLIGTNTDEDDRDQRQCA</sequence>
<name>A0A4V3UTB7_9GAMM</name>
<keyword evidence="2" id="KW-1185">Reference proteome</keyword>
<dbReference type="AlphaFoldDB" id="A0A4V3UTB7"/>
<dbReference type="RefSeq" id="WP_136256823.1">
    <property type="nucleotide sequence ID" value="NZ_MWIO01000003.1"/>
</dbReference>
<comment type="caution">
    <text evidence="1">The sequence shown here is derived from an EMBL/GenBank/DDBJ whole genome shotgun (WGS) entry which is preliminary data.</text>
</comment>
<proteinExistence type="predicted"/>
<evidence type="ECO:0000313" key="1">
    <source>
        <dbReference type="EMBL" id="THD10021.1"/>
    </source>
</evidence>
<evidence type="ECO:0000313" key="2">
    <source>
        <dbReference type="Proteomes" id="UP000306317"/>
    </source>
</evidence>
<organism evidence="1 2">
    <name type="scientific">Rhodanobacter lindaniclasticus</name>
    <dbReference type="NCBI Taxonomy" id="75310"/>
    <lineage>
        <taxon>Bacteria</taxon>
        <taxon>Pseudomonadati</taxon>
        <taxon>Pseudomonadota</taxon>
        <taxon>Gammaproteobacteria</taxon>
        <taxon>Lysobacterales</taxon>
        <taxon>Rhodanobacteraceae</taxon>
        <taxon>Rhodanobacter</taxon>
    </lineage>
</organism>
<dbReference type="Proteomes" id="UP000306317">
    <property type="component" value="Unassembled WGS sequence"/>
</dbReference>
<dbReference type="OrthoDB" id="5772941at2"/>
<gene>
    <name evidence="1" type="ORF">B1991_00920</name>
</gene>
<accession>A0A4V3UTB7</accession>
<reference evidence="1 2" key="1">
    <citation type="submission" date="2017-02" db="EMBL/GenBank/DDBJ databases">
        <title>Whole genome sequencing of Rhodanobacter lindaniclasticus DSM 17932.</title>
        <authorList>
            <person name="Kumar S."/>
            <person name="Patil P."/>
            <person name="Patil P.B."/>
        </authorList>
    </citation>
    <scope>NUCLEOTIDE SEQUENCE [LARGE SCALE GENOMIC DNA]</scope>
    <source>
        <strain evidence="1 2">DSM 17932</strain>
    </source>
</reference>